<gene>
    <name evidence="2" type="primary">LOC136091077</name>
</gene>
<dbReference type="PANTHER" id="PTHR46238">
    <property type="entry name" value="REVERSE TRANSCRIPTASE DOMAIN-CONTAINING PROTEIN"/>
    <property type="match status" value="1"/>
</dbReference>
<sequence>MEVSEMKMLRFSFRVTKKDRIKNEFIRGSAHVACFGDKVRESRLRWFGHVQRRQESYIGRKVLGMELPGKSRRVRPKRRFVDAVVEDMRVAGVSVEDTHDRAR</sequence>
<name>A0ABM4DI04_HYDVU</name>
<evidence type="ECO:0000313" key="1">
    <source>
        <dbReference type="Proteomes" id="UP001652625"/>
    </source>
</evidence>
<accession>A0ABM4DI04</accession>
<dbReference type="PANTHER" id="PTHR46238:SF8">
    <property type="entry name" value="ENDONUCLEASE_EXONUCLEASE_PHOSPHATASE DOMAIN-CONTAINING PROTEIN"/>
    <property type="match status" value="1"/>
</dbReference>
<evidence type="ECO:0000313" key="2">
    <source>
        <dbReference type="RefSeq" id="XP_065674133.1"/>
    </source>
</evidence>
<dbReference type="Proteomes" id="UP001652625">
    <property type="component" value="Chromosome 14"/>
</dbReference>
<dbReference type="RefSeq" id="XP_065674133.1">
    <property type="nucleotide sequence ID" value="XM_065818061.1"/>
</dbReference>
<organism evidence="1 2">
    <name type="scientific">Hydra vulgaris</name>
    <name type="common">Hydra</name>
    <name type="synonym">Hydra attenuata</name>
    <dbReference type="NCBI Taxonomy" id="6087"/>
    <lineage>
        <taxon>Eukaryota</taxon>
        <taxon>Metazoa</taxon>
        <taxon>Cnidaria</taxon>
        <taxon>Hydrozoa</taxon>
        <taxon>Hydroidolina</taxon>
        <taxon>Anthoathecata</taxon>
        <taxon>Aplanulata</taxon>
        <taxon>Hydridae</taxon>
        <taxon>Hydra</taxon>
    </lineage>
</organism>
<dbReference type="GeneID" id="136091077"/>
<protein>
    <submittedName>
        <fullName evidence="2">Uncharacterized protein LOC136091077</fullName>
    </submittedName>
</protein>
<proteinExistence type="predicted"/>
<reference evidence="2" key="1">
    <citation type="submission" date="2025-08" db="UniProtKB">
        <authorList>
            <consortium name="RefSeq"/>
        </authorList>
    </citation>
    <scope>IDENTIFICATION</scope>
</reference>
<keyword evidence="1" id="KW-1185">Reference proteome</keyword>